<keyword evidence="1" id="KW-0694">RNA-binding</keyword>
<dbReference type="Gene3D" id="3.30.70.330">
    <property type="match status" value="1"/>
</dbReference>
<keyword evidence="6" id="KW-1185">Reference proteome</keyword>
<dbReference type="InterPro" id="IPR035979">
    <property type="entry name" value="RBD_domain_sf"/>
</dbReference>
<evidence type="ECO:0000256" key="1">
    <source>
        <dbReference type="PROSITE-ProRule" id="PRU00176"/>
    </source>
</evidence>
<dbReference type="Proteomes" id="UP000186955">
    <property type="component" value="Unassembled WGS sequence"/>
</dbReference>
<comment type="caution">
    <text evidence="5">The sequence shown here is derived from an EMBL/GenBank/DDBJ whole genome shotgun (WGS) entry which is preliminary data.</text>
</comment>
<evidence type="ECO:0000256" key="2">
    <source>
        <dbReference type="SAM" id="Coils"/>
    </source>
</evidence>
<dbReference type="PROSITE" id="PS50102">
    <property type="entry name" value="RRM"/>
    <property type="match status" value="1"/>
</dbReference>
<evidence type="ECO:0000313" key="6">
    <source>
        <dbReference type="Proteomes" id="UP000186955"/>
    </source>
</evidence>
<feature type="region of interest" description="Disordered" evidence="3">
    <location>
        <begin position="1"/>
        <end position="29"/>
    </location>
</feature>
<organism evidence="5 6">
    <name type="scientific">Penicillium subrubescens</name>
    <dbReference type="NCBI Taxonomy" id="1316194"/>
    <lineage>
        <taxon>Eukaryota</taxon>
        <taxon>Fungi</taxon>
        <taxon>Dikarya</taxon>
        <taxon>Ascomycota</taxon>
        <taxon>Pezizomycotina</taxon>
        <taxon>Eurotiomycetes</taxon>
        <taxon>Eurotiomycetidae</taxon>
        <taxon>Eurotiales</taxon>
        <taxon>Aspergillaceae</taxon>
        <taxon>Penicillium</taxon>
    </lineage>
</organism>
<feature type="domain" description="RRM" evidence="4">
    <location>
        <begin position="37"/>
        <end position="116"/>
    </location>
</feature>
<name>A0A1Q5UGC4_9EURO</name>
<feature type="compositionally biased region" description="Acidic residues" evidence="3">
    <location>
        <begin position="487"/>
        <end position="496"/>
    </location>
</feature>
<dbReference type="SUPFAM" id="SSF54928">
    <property type="entry name" value="RNA-binding domain, RBD"/>
    <property type="match status" value="1"/>
</dbReference>
<feature type="region of interest" description="Disordered" evidence="3">
    <location>
        <begin position="413"/>
        <end position="691"/>
    </location>
</feature>
<feature type="compositionally biased region" description="Polar residues" evidence="3">
    <location>
        <begin position="416"/>
        <end position="427"/>
    </location>
</feature>
<sequence>MTVQLVVPNPEPKCPRGDRLQEEPSAKNAQGLFPPEACIFVGNLSTKVPTETLAEDLKSVFTRFGACHVKIKQDKKKGLPGAFIQFERVEDASAALASEESTILHDRILRIERAKGRRTACLGLRSLQPITARDVLGALEGRGSLEVYTIEPQQAGYQTWTDIAKVTFAFVDDCRDAIKYFQKDEKYFLHLLDMDGSPLLQGPVQGPGSRPRPYNGHFSPRGNFQPRNNNRQHRNGNGNYHRNNNRGGFPRVHHSQMNGENMAPRGGYMPTPPNMMNAMPINNDIYPPFFQPPPPFQPHPHGPNGYSLPPPQFIVGPHPVHMGPHQHIDTVGPPPPLPSGGHYMIHGQPIWSSSPPIPPYFPPHMYPQEHGYFGPQPGMNGPPNGYFGPVDNYGPVPVGAAGPMPYVEPWPGHARSSYSPPTVNEKGSNGHFPRNTPAPMQPHNVHASFTPREKVVVDQSSEETVGGCPLNPKTPEKAPRLIRVYHDDDDDDDDDEYPKTGSEKASSINAVVVSVHEITDNDSATEAECRSRSRSRSLSQDQRRTRSQSSDSRSRSRSQSLSGSRSRSVSASGIRQSLSPFSRSPAHSRSSSSDSQKSKKSVRWSENLVMDGSKPPSRSNSTSSTTSSRTCASPTQKPVGTISPTKSAMKSSRTSTSPTQMHVDTVSPTNKTITSSRICTSPTQKPVDTFSPTKKKIEEYVRSEAHGKGLSEVELQEVIESLMEEQAAKAKEQEEQALMAATDEYQPMTGTDPGGSPNGSVAQKKSV</sequence>
<feature type="compositionally biased region" description="Low complexity" evidence="3">
    <location>
        <begin position="613"/>
        <end position="635"/>
    </location>
</feature>
<evidence type="ECO:0000256" key="3">
    <source>
        <dbReference type="SAM" id="MobiDB-lite"/>
    </source>
</evidence>
<feature type="compositionally biased region" description="Basic and acidic residues" evidence="3">
    <location>
        <begin position="13"/>
        <end position="25"/>
    </location>
</feature>
<dbReference type="SMART" id="SM00360">
    <property type="entry name" value="RRM"/>
    <property type="match status" value="1"/>
</dbReference>
<keyword evidence="2" id="KW-0175">Coiled coil</keyword>
<feature type="coiled-coil region" evidence="2">
    <location>
        <begin position="715"/>
        <end position="744"/>
    </location>
</feature>
<feature type="compositionally biased region" description="Polar residues" evidence="3">
    <location>
        <begin position="758"/>
        <end position="767"/>
    </location>
</feature>
<dbReference type="AlphaFoldDB" id="A0A1Q5UGC4"/>
<dbReference type="GO" id="GO:0003723">
    <property type="term" value="F:RNA binding"/>
    <property type="evidence" value="ECO:0007669"/>
    <property type="project" value="UniProtKB-UniRule"/>
</dbReference>
<feature type="region of interest" description="Disordered" evidence="3">
    <location>
        <begin position="203"/>
        <end position="243"/>
    </location>
</feature>
<feature type="compositionally biased region" description="Polar residues" evidence="3">
    <location>
        <begin position="636"/>
        <end position="691"/>
    </location>
</feature>
<evidence type="ECO:0000313" key="5">
    <source>
        <dbReference type="EMBL" id="OKP11509.1"/>
    </source>
</evidence>
<reference evidence="5 6" key="1">
    <citation type="submission" date="2016-10" db="EMBL/GenBank/DDBJ databases">
        <title>Genome sequence of the ascomycete fungus Penicillium subrubescens.</title>
        <authorList>
            <person name="De Vries R.P."/>
            <person name="Peng M."/>
            <person name="Dilokpimol A."/>
            <person name="Hilden K."/>
            <person name="Makela M.R."/>
            <person name="Grigoriev I."/>
            <person name="Riley R."/>
            <person name="Granchi Z."/>
        </authorList>
    </citation>
    <scope>NUCLEOTIDE SEQUENCE [LARGE SCALE GENOMIC DNA]</scope>
    <source>
        <strain evidence="5 6">CBS 132785</strain>
    </source>
</reference>
<feature type="compositionally biased region" description="Low complexity" evidence="3">
    <location>
        <begin position="579"/>
        <end position="595"/>
    </location>
</feature>
<dbReference type="STRING" id="1316194.A0A1Q5UGC4"/>
<accession>A0A1Q5UGC4</accession>
<protein>
    <submittedName>
        <fullName evidence="5">Multicopy suppressor of sporulation protein msa1</fullName>
    </submittedName>
</protein>
<dbReference type="InterPro" id="IPR012677">
    <property type="entry name" value="Nucleotide-bd_a/b_plait_sf"/>
</dbReference>
<dbReference type="Pfam" id="PF00076">
    <property type="entry name" value="RRM_1"/>
    <property type="match status" value="1"/>
</dbReference>
<proteinExistence type="predicted"/>
<gene>
    <name evidence="5" type="ORF">PENSUB_2995</name>
</gene>
<feature type="compositionally biased region" description="Low complexity" evidence="3">
    <location>
        <begin position="547"/>
        <end position="572"/>
    </location>
</feature>
<dbReference type="EMBL" id="MNBE01000277">
    <property type="protein sequence ID" value="OKP11509.1"/>
    <property type="molecule type" value="Genomic_DNA"/>
</dbReference>
<dbReference type="InterPro" id="IPR000504">
    <property type="entry name" value="RRM_dom"/>
</dbReference>
<evidence type="ECO:0000259" key="4">
    <source>
        <dbReference type="PROSITE" id="PS50102"/>
    </source>
</evidence>
<feature type="region of interest" description="Disordered" evidence="3">
    <location>
        <begin position="744"/>
        <end position="767"/>
    </location>
</feature>